<gene>
    <name evidence="1" type="ORF">LCGC14_0892190</name>
</gene>
<accession>A0A0F9RI65</accession>
<evidence type="ECO:0000313" key="1">
    <source>
        <dbReference type="EMBL" id="KKN24716.1"/>
    </source>
</evidence>
<protein>
    <submittedName>
        <fullName evidence="1">Uncharacterized protein</fullName>
    </submittedName>
</protein>
<dbReference type="AlphaFoldDB" id="A0A0F9RI65"/>
<sequence length="47" mass="5419">MTKEPKWESCELCGCPTQNIELRSNGERLCVLCWDNVETGQYEEAQP</sequence>
<comment type="caution">
    <text evidence="1">The sequence shown here is derived from an EMBL/GenBank/DDBJ whole genome shotgun (WGS) entry which is preliminary data.</text>
</comment>
<organism evidence="1">
    <name type="scientific">marine sediment metagenome</name>
    <dbReference type="NCBI Taxonomy" id="412755"/>
    <lineage>
        <taxon>unclassified sequences</taxon>
        <taxon>metagenomes</taxon>
        <taxon>ecological metagenomes</taxon>
    </lineage>
</organism>
<proteinExistence type="predicted"/>
<dbReference type="EMBL" id="LAZR01002862">
    <property type="protein sequence ID" value="KKN24716.1"/>
    <property type="molecule type" value="Genomic_DNA"/>
</dbReference>
<reference evidence="1" key="1">
    <citation type="journal article" date="2015" name="Nature">
        <title>Complex archaea that bridge the gap between prokaryotes and eukaryotes.</title>
        <authorList>
            <person name="Spang A."/>
            <person name="Saw J.H."/>
            <person name="Jorgensen S.L."/>
            <person name="Zaremba-Niedzwiedzka K."/>
            <person name="Martijn J."/>
            <person name="Lind A.E."/>
            <person name="van Eijk R."/>
            <person name="Schleper C."/>
            <person name="Guy L."/>
            <person name="Ettema T.J."/>
        </authorList>
    </citation>
    <scope>NUCLEOTIDE SEQUENCE</scope>
</reference>
<name>A0A0F9RI65_9ZZZZ</name>